<name>A0A6J7EGJ9_9ZZZZ</name>
<evidence type="ECO:0000256" key="1">
    <source>
        <dbReference type="ARBA" id="ARBA00001917"/>
    </source>
</evidence>
<proteinExistence type="inferred from homology"/>
<dbReference type="EMBL" id="CAFBLQ010000159">
    <property type="protein sequence ID" value="CAB4880194.1"/>
    <property type="molecule type" value="Genomic_DNA"/>
</dbReference>
<evidence type="ECO:0000313" key="7">
    <source>
        <dbReference type="EMBL" id="CAB4880194.1"/>
    </source>
</evidence>
<feature type="domain" description="FMN hydroxy acid dehydrogenase" evidence="6">
    <location>
        <begin position="3"/>
        <end position="356"/>
    </location>
</feature>
<dbReference type="GO" id="GO:0016491">
    <property type="term" value="F:oxidoreductase activity"/>
    <property type="evidence" value="ECO:0007669"/>
    <property type="project" value="UniProtKB-KW"/>
</dbReference>
<dbReference type="InterPro" id="IPR013785">
    <property type="entry name" value="Aldolase_TIM"/>
</dbReference>
<dbReference type="Gene3D" id="3.20.20.70">
    <property type="entry name" value="Aldolase class I"/>
    <property type="match status" value="1"/>
</dbReference>
<protein>
    <submittedName>
        <fullName evidence="7">Unannotated protein</fullName>
    </submittedName>
</protein>
<dbReference type="InterPro" id="IPR012133">
    <property type="entry name" value="Alpha-hydoxy_acid_DH_FMN"/>
</dbReference>
<dbReference type="FunFam" id="3.20.20.70:FF:000056">
    <property type="entry name" value="hydroxyacid oxidase 2"/>
    <property type="match status" value="1"/>
</dbReference>
<sequence length="356" mass="37059">MPEDAADLVSLNDFEERAHGLLDPGPFAYYSGGAGDEQTLRASREAWSRITLRPRMLVDVGDVQTATTVLGTEVSMPVLLAPTALQRMAHPDGETATARAAAAAGTLMTLSTLASSSPAEVASAAPGGPRWYQLYITRDRAISQALVDQAVENGFKAVVVTVDAPFPGRRERDLRAGFSVPQGIDAPAITAALGRTGGVTVEEFFSIVDPTLTWSDLERFAAECPLPVLVKGVMTGEDGALAVEHGAAGIVVSSHGGRQLDGVAATADVLEEVVQAVAGRLEVYVDGGVRRGVDVVRALALGARAVLIGRPVLWGLAVGGEQGVASVLELLRLETANALALLGCASPQDVRRAHVD</sequence>
<reference evidence="7" key="1">
    <citation type="submission" date="2020-05" db="EMBL/GenBank/DDBJ databases">
        <authorList>
            <person name="Chiriac C."/>
            <person name="Salcher M."/>
            <person name="Ghai R."/>
            <person name="Kavagutti S V."/>
        </authorList>
    </citation>
    <scope>NUCLEOTIDE SEQUENCE</scope>
</reference>
<dbReference type="AlphaFoldDB" id="A0A6J7EGJ9"/>
<dbReference type="PIRSF" id="PIRSF000138">
    <property type="entry name" value="Al-hdrx_acd_dh"/>
    <property type="match status" value="1"/>
</dbReference>
<keyword evidence="2" id="KW-0285">Flavoprotein</keyword>
<dbReference type="InterPro" id="IPR000262">
    <property type="entry name" value="FMN-dep_DH"/>
</dbReference>
<dbReference type="Pfam" id="PF01070">
    <property type="entry name" value="FMN_dh"/>
    <property type="match status" value="1"/>
</dbReference>
<evidence type="ECO:0000259" key="6">
    <source>
        <dbReference type="PROSITE" id="PS51349"/>
    </source>
</evidence>
<dbReference type="SUPFAM" id="SSF51395">
    <property type="entry name" value="FMN-linked oxidoreductases"/>
    <property type="match status" value="1"/>
</dbReference>
<dbReference type="PANTHER" id="PTHR10578:SF107">
    <property type="entry name" value="2-HYDROXYACID OXIDASE 1"/>
    <property type="match status" value="1"/>
</dbReference>
<evidence type="ECO:0000256" key="2">
    <source>
        <dbReference type="ARBA" id="ARBA00022630"/>
    </source>
</evidence>
<evidence type="ECO:0000256" key="5">
    <source>
        <dbReference type="ARBA" id="ARBA00024042"/>
    </source>
</evidence>
<keyword evidence="4" id="KW-0560">Oxidoreductase</keyword>
<organism evidence="7">
    <name type="scientific">freshwater metagenome</name>
    <dbReference type="NCBI Taxonomy" id="449393"/>
    <lineage>
        <taxon>unclassified sequences</taxon>
        <taxon>metagenomes</taxon>
        <taxon>ecological metagenomes</taxon>
    </lineage>
</organism>
<comment type="similarity">
    <text evidence="5">Belongs to the FMN-dependent alpha-hydroxy acid dehydrogenase family.</text>
</comment>
<gene>
    <name evidence="7" type="ORF">UFOPK3423_01282</name>
</gene>
<keyword evidence="3" id="KW-0288">FMN</keyword>
<dbReference type="GO" id="GO:0010181">
    <property type="term" value="F:FMN binding"/>
    <property type="evidence" value="ECO:0007669"/>
    <property type="project" value="InterPro"/>
</dbReference>
<evidence type="ECO:0000256" key="4">
    <source>
        <dbReference type="ARBA" id="ARBA00023002"/>
    </source>
</evidence>
<dbReference type="PROSITE" id="PS51349">
    <property type="entry name" value="FMN_HYDROXY_ACID_DH_2"/>
    <property type="match status" value="1"/>
</dbReference>
<dbReference type="GO" id="GO:0005737">
    <property type="term" value="C:cytoplasm"/>
    <property type="evidence" value="ECO:0007669"/>
    <property type="project" value="UniProtKB-ARBA"/>
</dbReference>
<evidence type="ECO:0000256" key="3">
    <source>
        <dbReference type="ARBA" id="ARBA00022643"/>
    </source>
</evidence>
<dbReference type="PANTHER" id="PTHR10578">
    <property type="entry name" value="S -2-HYDROXY-ACID OXIDASE-RELATED"/>
    <property type="match status" value="1"/>
</dbReference>
<dbReference type="CDD" id="cd02809">
    <property type="entry name" value="alpha_hydroxyacid_oxid_FMN"/>
    <property type="match status" value="1"/>
</dbReference>
<accession>A0A6J7EGJ9</accession>
<dbReference type="InterPro" id="IPR037396">
    <property type="entry name" value="FMN_HAD"/>
</dbReference>
<comment type="cofactor">
    <cofactor evidence="1">
        <name>FMN</name>
        <dbReference type="ChEBI" id="CHEBI:58210"/>
    </cofactor>
</comment>